<dbReference type="EMBL" id="BMVN01000043">
    <property type="protein sequence ID" value="GHA60733.1"/>
    <property type="molecule type" value="Genomic_DNA"/>
</dbReference>
<comment type="caution">
    <text evidence="1">The sequence shown here is derived from an EMBL/GenBank/DDBJ whole genome shotgun (WGS) entry which is preliminary data.</text>
</comment>
<proteinExistence type="predicted"/>
<gene>
    <name evidence="1" type="ORF">GCM10010345_76210</name>
</gene>
<protein>
    <submittedName>
        <fullName evidence="1">Uncharacterized protein</fullName>
    </submittedName>
</protein>
<reference evidence="2" key="1">
    <citation type="journal article" date="2019" name="Int. J. Syst. Evol. Microbiol.">
        <title>The Global Catalogue of Microorganisms (GCM) 10K type strain sequencing project: providing services to taxonomists for standard genome sequencing and annotation.</title>
        <authorList>
            <consortium name="The Broad Institute Genomics Platform"/>
            <consortium name="The Broad Institute Genome Sequencing Center for Infectious Disease"/>
            <person name="Wu L."/>
            <person name="Ma J."/>
        </authorList>
    </citation>
    <scope>NUCLEOTIDE SEQUENCE [LARGE SCALE GENOMIC DNA]</scope>
    <source>
        <strain evidence="2">JCM 4733</strain>
    </source>
</reference>
<organism evidence="1 2">
    <name type="scientific">Streptomyces canarius</name>
    <dbReference type="NCBI Taxonomy" id="285453"/>
    <lineage>
        <taxon>Bacteria</taxon>
        <taxon>Bacillati</taxon>
        <taxon>Actinomycetota</taxon>
        <taxon>Actinomycetes</taxon>
        <taxon>Kitasatosporales</taxon>
        <taxon>Streptomycetaceae</taxon>
        <taxon>Streptomyces</taxon>
    </lineage>
</organism>
<evidence type="ECO:0000313" key="2">
    <source>
        <dbReference type="Proteomes" id="UP000653644"/>
    </source>
</evidence>
<accession>A0ABQ3D7E8</accession>
<evidence type="ECO:0000313" key="1">
    <source>
        <dbReference type="EMBL" id="GHA60733.1"/>
    </source>
</evidence>
<dbReference type="Proteomes" id="UP000653644">
    <property type="component" value="Unassembled WGS sequence"/>
</dbReference>
<keyword evidence="2" id="KW-1185">Reference proteome</keyword>
<sequence>MPPRLLSTAVDKSRRHLGTPFVVPDALVRVPDAHVVDVLAEEESAACPSAFTEANPSAVAVAQSGTAAEARGWAPGARRP</sequence>
<name>A0ABQ3D7E8_9ACTN</name>